<evidence type="ECO:0000256" key="1">
    <source>
        <dbReference type="SAM" id="MobiDB-lite"/>
    </source>
</evidence>
<feature type="compositionally biased region" description="Basic and acidic residues" evidence="1">
    <location>
        <begin position="39"/>
        <end position="49"/>
    </location>
</feature>
<keyword evidence="3" id="KW-1185">Reference proteome</keyword>
<dbReference type="STRING" id="321339.SAMN05444340_11938"/>
<evidence type="ECO:0000313" key="2">
    <source>
        <dbReference type="EMBL" id="SDY81719.1"/>
    </source>
</evidence>
<feature type="region of interest" description="Disordered" evidence="1">
    <location>
        <begin position="30"/>
        <end position="52"/>
    </location>
</feature>
<proteinExistence type="predicted"/>
<gene>
    <name evidence="2" type="ORF">SAMN05444340_11938</name>
</gene>
<accession>A0A1H3N0F7</accession>
<dbReference type="RefSeq" id="WP_089885421.1">
    <property type="nucleotide sequence ID" value="NZ_FNPF01000019.1"/>
</dbReference>
<protein>
    <submittedName>
        <fullName evidence="2">Uncharacterized protein</fullName>
    </submittedName>
</protein>
<dbReference type="Proteomes" id="UP000199286">
    <property type="component" value="Unassembled WGS sequence"/>
</dbReference>
<reference evidence="2 3" key="1">
    <citation type="submission" date="2016-10" db="EMBL/GenBank/DDBJ databases">
        <authorList>
            <person name="de Groot N.N."/>
        </authorList>
    </citation>
    <scope>NUCLEOTIDE SEQUENCE [LARGE SCALE GENOMIC DNA]</scope>
    <source>
        <strain evidence="2 3">DSM 26880</strain>
    </source>
</reference>
<dbReference type="AlphaFoldDB" id="A0A1H3N0F7"/>
<dbReference type="EMBL" id="FNPF01000019">
    <property type="protein sequence ID" value="SDY81719.1"/>
    <property type="molecule type" value="Genomic_DNA"/>
</dbReference>
<name>A0A1H3N0F7_9RHOB</name>
<dbReference type="PROSITE" id="PS50096">
    <property type="entry name" value="IQ"/>
    <property type="match status" value="1"/>
</dbReference>
<organism evidence="2 3">
    <name type="scientific">Citreimonas salinaria</name>
    <dbReference type="NCBI Taxonomy" id="321339"/>
    <lineage>
        <taxon>Bacteria</taxon>
        <taxon>Pseudomonadati</taxon>
        <taxon>Pseudomonadota</taxon>
        <taxon>Alphaproteobacteria</taxon>
        <taxon>Rhodobacterales</taxon>
        <taxon>Roseobacteraceae</taxon>
        <taxon>Citreimonas</taxon>
    </lineage>
</organism>
<sequence>MKIVIYEVEERERVDFRHLERAHEVSFVQEPLSSSSHAAAEHADAEDKRNRKALPYPLEENPMLGCLMCETPRDASRCPEAGCHSVVLRISDPMGADVTRLQRRLRGSGLRKRYARQLACQITDLGFGAIVLPRVDNVVSLLDELSGMKLDARVVEESTSKA</sequence>
<evidence type="ECO:0000313" key="3">
    <source>
        <dbReference type="Proteomes" id="UP000199286"/>
    </source>
</evidence>